<reference evidence="3" key="1">
    <citation type="submission" date="2020-05" db="UniProtKB">
        <authorList>
            <consortium name="EnsemblMetazoa"/>
        </authorList>
    </citation>
    <scope>IDENTIFICATION</scope>
    <source>
        <strain evidence="3">SANGQUA</strain>
    </source>
</reference>
<sequence length="327" mass="37200">MGGEAYDVLCDKIAPKRPRECEYKEVIATLEEYFHPEPLEISENFRFKCRRQGDKDAHSAEESVDEYLVALRKIATTCNFGQYLSTALRNQLVFGLKRNDIRNRLLEKRNLTLEEARDIAVGMELSKKSSAEIENGGPSQDKYADVFDPKLGKISGVQAHLTLKENAQPIFLKARRVSFNLIDAVDQELDKLVAEDVLEEVPTSKWATPIVPVRKAEGKVRICRDYKQTVNQKLRVDQHPLQTVEELFASLAGGKWFSKIDLVQAYLQMEVAPEDREMLTLNTHRGLFRPKRLMYDASPYGVGAVLSHVYPDGTERPIQFASQTLNK</sequence>
<dbReference type="InterPro" id="IPR050951">
    <property type="entry name" value="Retrovirus_Pol_polyprotein"/>
</dbReference>
<organism evidence="3 4">
    <name type="scientific">Anopheles quadriannulatus</name>
    <name type="common">Mosquito</name>
    <dbReference type="NCBI Taxonomy" id="34691"/>
    <lineage>
        <taxon>Eukaryota</taxon>
        <taxon>Metazoa</taxon>
        <taxon>Ecdysozoa</taxon>
        <taxon>Arthropoda</taxon>
        <taxon>Hexapoda</taxon>
        <taxon>Insecta</taxon>
        <taxon>Pterygota</taxon>
        <taxon>Neoptera</taxon>
        <taxon>Endopterygota</taxon>
        <taxon>Diptera</taxon>
        <taxon>Nematocera</taxon>
        <taxon>Culicoidea</taxon>
        <taxon>Culicidae</taxon>
        <taxon>Anophelinae</taxon>
        <taxon>Anopheles</taxon>
    </lineage>
</organism>
<dbReference type="PANTHER" id="PTHR37984:SF5">
    <property type="entry name" value="PROTEIN NYNRIN-LIKE"/>
    <property type="match status" value="1"/>
</dbReference>
<dbReference type="SUPFAM" id="SSF56672">
    <property type="entry name" value="DNA/RNA polymerases"/>
    <property type="match status" value="1"/>
</dbReference>
<dbReference type="PANTHER" id="PTHR37984">
    <property type="entry name" value="PROTEIN CBG26694"/>
    <property type="match status" value="1"/>
</dbReference>
<evidence type="ECO:0000259" key="2">
    <source>
        <dbReference type="Pfam" id="PF17919"/>
    </source>
</evidence>
<dbReference type="InterPro" id="IPR043502">
    <property type="entry name" value="DNA/RNA_pol_sf"/>
</dbReference>
<dbReference type="AlphaFoldDB" id="A0A182XPM8"/>
<dbReference type="GO" id="GO:0071897">
    <property type="term" value="P:DNA biosynthetic process"/>
    <property type="evidence" value="ECO:0007669"/>
    <property type="project" value="UniProtKB-ARBA"/>
</dbReference>
<protein>
    <submittedName>
        <fullName evidence="3">RT_RNaseH_2 domain-containing protein</fullName>
    </submittedName>
</protein>
<keyword evidence="1" id="KW-0511">Multifunctional enzyme</keyword>
<name>A0A182XPM8_ANOQN</name>
<dbReference type="EnsemblMetazoa" id="AQUA011830-RA">
    <property type="protein sequence ID" value="AQUA011830-PA"/>
    <property type="gene ID" value="AQUA011830"/>
</dbReference>
<keyword evidence="4" id="KW-1185">Reference proteome</keyword>
<dbReference type="Proteomes" id="UP000076407">
    <property type="component" value="Unassembled WGS sequence"/>
</dbReference>
<evidence type="ECO:0000313" key="3">
    <source>
        <dbReference type="EnsemblMetazoa" id="AQUA011830-PA"/>
    </source>
</evidence>
<dbReference type="STRING" id="34691.A0A182XPM8"/>
<dbReference type="Pfam" id="PF17919">
    <property type="entry name" value="RT_RNaseH_2"/>
    <property type="match status" value="1"/>
</dbReference>
<dbReference type="Gene3D" id="3.30.70.270">
    <property type="match status" value="1"/>
</dbReference>
<evidence type="ECO:0000313" key="4">
    <source>
        <dbReference type="Proteomes" id="UP000076407"/>
    </source>
</evidence>
<evidence type="ECO:0000256" key="1">
    <source>
        <dbReference type="ARBA" id="ARBA00023268"/>
    </source>
</evidence>
<dbReference type="VEuPathDB" id="VectorBase:AQUA011830"/>
<dbReference type="Gene3D" id="3.10.10.10">
    <property type="entry name" value="HIV Type 1 Reverse Transcriptase, subunit A, domain 1"/>
    <property type="match status" value="1"/>
</dbReference>
<dbReference type="GO" id="GO:0003824">
    <property type="term" value="F:catalytic activity"/>
    <property type="evidence" value="ECO:0007669"/>
    <property type="project" value="UniProtKB-KW"/>
</dbReference>
<dbReference type="InterPro" id="IPR043128">
    <property type="entry name" value="Rev_trsase/Diguanyl_cyclase"/>
</dbReference>
<proteinExistence type="predicted"/>
<dbReference type="InterPro" id="IPR041577">
    <property type="entry name" value="RT_RNaseH_2"/>
</dbReference>
<dbReference type="CDD" id="cd01647">
    <property type="entry name" value="RT_LTR"/>
    <property type="match status" value="1"/>
</dbReference>
<accession>A0A182XPM8</accession>
<feature type="domain" description="Reverse transcriptase/retrotransposon-derived protein RNase H-like" evidence="2">
    <location>
        <begin position="289"/>
        <end position="327"/>
    </location>
</feature>